<name>A0A5J5ICU2_9BACT</name>
<proteinExistence type="predicted"/>
<keyword evidence="2" id="KW-1185">Reference proteome</keyword>
<dbReference type="InterPro" id="IPR025427">
    <property type="entry name" value="DUF4160"/>
</dbReference>
<dbReference type="AlphaFoldDB" id="A0A5J5ICU2"/>
<dbReference type="Pfam" id="PF13711">
    <property type="entry name" value="DUF4160"/>
    <property type="match status" value="1"/>
</dbReference>
<accession>A0A5J5ICU2</accession>
<organism evidence="1 2">
    <name type="scientific">Ginsengibacter hankyongi</name>
    <dbReference type="NCBI Taxonomy" id="2607284"/>
    <lineage>
        <taxon>Bacteria</taxon>
        <taxon>Pseudomonadati</taxon>
        <taxon>Bacteroidota</taxon>
        <taxon>Chitinophagia</taxon>
        <taxon>Chitinophagales</taxon>
        <taxon>Chitinophagaceae</taxon>
        <taxon>Ginsengibacter</taxon>
    </lineage>
</organism>
<comment type="caution">
    <text evidence="1">The sequence shown here is derived from an EMBL/GenBank/DDBJ whole genome shotgun (WGS) entry which is preliminary data.</text>
</comment>
<sequence>MWTSILFCSYYCREPVHIHVSDDRKKVCKFWVKRDEVLLADNSGFTKREVNKLEKEVKQNSTLIISTFNEFCKRNKK</sequence>
<evidence type="ECO:0000313" key="1">
    <source>
        <dbReference type="EMBL" id="KAA9037315.1"/>
    </source>
</evidence>
<dbReference type="EMBL" id="VYQF01000006">
    <property type="protein sequence ID" value="KAA9037315.1"/>
    <property type="molecule type" value="Genomic_DNA"/>
</dbReference>
<gene>
    <name evidence="1" type="ORF">FW778_17840</name>
</gene>
<evidence type="ECO:0000313" key="2">
    <source>
        <dbReference type="Proteomes" id="UP000326903"/>
    </source>
</evidence>
<reference evidence="1 2" key="1">
    <citation type="submission" date="2019-09" db="EMBL/GenBank/DDBJ databases">
        <title>Draft genome sequence of Ginsengibacter sp. BR5-29.</title>
        <authorList>
            <person name="Im W.-T."/>
        </authorList>
    </citation>
    <scope>NUCLEOTIDE SEQUENCE [LARGE SCALE GENOMIC DNA]</scope>
    <source>
        <strain evidence="1 2">BR5-29</strain>
    </source>
</reference>
<protein>
    <submittedName>
        <fullName evidence="1">DUF4160 domain-containing protein</fullName>
    </submittedName>
</protein>
<dbReference type="Proteomes" id="UP000326903">
    <property type="component" value="Unassembled WGS sequence"/>
</dbReference>